<protein>
    <submittedName>
        <fullName evidence="1">Uncharacterized protein</fullName>
    </submittedName>
</protein>
<dbReference type="AlphaFoldDB" id="A0A5J4SJG4"/>
<organism evidence="1">
    <name type="scientific">termite gut metagenome</name>
    <dbReference type="NCBI Taxonomy" id="433724"/>
    <lineage>
        <taxon>unclassified sequences</taxon>
        <taxon>metagenomes</taxon>
        <taxon>organismal metagenomes</taxon>
    </lineage>
</organism>
<gene>
    <name evidence="1" type="ORF">EZS27_006967</name>
</gene>
<comment type="caution">
    <text evidence="1">The sequence shown here is derived from an EMBL/GenBank/DDBJ whole genome shotgun (WGS) entry which is preliminary data.</text>
</comment>
<dbReference type="EMBL" id="SNRY01000169">
    <property type="protein sequence ID" value="KAA6345471.1"/>
    <property type="molecule type" value="Genomic_DNA"/>
</dbReference>
<evidence type="ECO:0000313" key="1">
    <source>
        <dbReference type="EMBL" id="KAA6345471.1"/>
    </source>
</evidence>
<accession>A0A5J4SJG4</accession>
<name>A0A5J4SJG4_9ZZZZ</name>
<sequence>MGNIKGDKRKNPTSCTQERDSLTYLLFNFDASQQLLFDTHNLPLHFHIIKVKVKKEVISKSKQVHRTRRFVFKTGANVLF</sequence>
<reference evidence="1" key="1">
    <citation type="submission" date="2019-03" db="EMBL/GenBank/DDBJ databases">
        <title>Single cell metagenomics reveals metabolic interactions within the superorganism composed of flagellate Streblomastix strix and complex community of Bacteroidetes bacteria on its surface.</title>
        <authorList>
            <person name="Treitli S.C."/>
            <person name="Kolisko M."/>
            <person name="Husnik F."/>
            <person name="Keeling P."/>
            <person name="Hampl V."/>
        </authorList>
    </citation>
    <scope>NUCLEOTIDE SEQUENCE</scope>
    <source>
        <strain evidence="1">STM</strain>
    </source>
</reference>
<proteinExistence type="predicted"/>